<dbReference type="Pfam" id="PF08353">
    <property type="entry name" value="MurT_C"/>
    <property type="match status" value="1"/>
</dbReference>
<keyword evidence="2 4" id="KW-0547">Nucleotide-binding</keyword>
<comment type="pathway">
    <text evidence="4">Cell wall biogenesis; peptidoglycan biosynthesis.</text>
</comment>
<evidence type="ECO:0000256" key="4">
    <source>
        <dbReference type="HAMAP-Rule" id="MF_02214"/>
    </source>
</evidence>
<proteinExistence type="inferred from homology"/>
<evidence type="ECO:0000256" key="1">
    <source>
        <dbReference type="ARBA" id="ARBA00022598"/>
    </source>
</evidence>
<comment type="caution">
    <text evidence="4">Lacks conserved residue(s) required for the propagation of feature annotation.</text>
</comment>
<dbReference type="UniPathway" id="UPA00219"/>
<dbReference type="InterPro" id="IPR013564">
    <property type="entry name" value="MurT_C"/>
</dbReference>
<comment type="caution">
    <text evidence="7">The sequence shown here is derived from an EMBL/GenBank/DDBJ whole genome shotgun (WGS) entry which is preliminary data.</text>
</comment>
<keyword evidence="1 4" id="KW-0436">Ligase</keyword>
<evidence type="ECO:0000256" key="2">
    <source>
        <dbReference type="ARBA" id="ARBA00022741"/>
    </source>
</evidence>
<dbReference type="Proteomes" id="UP000266915">
    <property type="component" value="Unassembled WGS sequence"/>
</dbReference>
<keyword evidence="8" id="KW-1185">Reference proteome</keyword>
<comment type="catalytic activity">
    <reaction evidence="4">
        <text>beta-D-GlcNAc-(1-&gt;4)-Mur2Ac(oyl-L-Ala-gamma-D-Glu-L-Lys-D-Ala-D-Ala)-di-trans,octa-cis-undecaprenyl diphosphate + ATP = beta-D-GlcNAc-(1-&gt;4)-Mur2Ac(oyl-L-Ala-gamma-D-O-P-Glu-L-Lys-D-Ala-D-Ala)-di-trans,octa-cis-undecaprenyl diphosphate + ADP</text>
        <dbReference type="Rhea" id="RHEA:59488"/>
        <dbReference type="ChEBI" id="CHEBI:30616"/>
        <dbReference type="ChEBI" id="CHEBI:60033"/>
        <dbReference type="ChEBI" id="CHEBI:143132"/>
        <dbReference type="ChEBI" id="CHEBI:456216"/>
    </reaction>
</comment>
<keyword evidence="4" id="KW-0573">Peptidoglycan synthesis</keyword>
<evidence type="ECO:0000256" key="3">
    <source>
        <dbReference type="ARBA" id="ARBA00022840"/>
    </source>
</evidence>
<reference evidence="7 8" key="1">
    <citation type="submission" date="2018-11" db="EMBL/GenBank/DDBJ databases">
        <title>Sequencing the genomes of 1000 actinobacteria strains.</title>
        <authorList>
            <person name="Klenk H.-P."/>
        </authorList>
    </citation>
    <scope>NUCLEOTIDE SEQUENCE [LARGE SCALE GENOMIC DNA]</scope>
    <source>
        <strain evidence="7 8">DSM 14012</strain>
    </source>
</reference>
<dbReference type="HAMAP" id="MF_02214">
    <property type="entry name" value="Lipid_II_synth_MurT"/>
    <property type="match status" value="1"/>
</dbReference>
<comment type="catalytic activity">
    <reaction evidence="4">
        <text>beta-D-GlcNAc-(1-&gt;4)-Mur2Ac(oyl-L-Ala-gamma-D-O-P-Glu-L-Lys-D-Ala-D-Ala)-di-trans,octa-cis-undecaprenyl diphosphate + NH4(+) = beta-D-GlcNAc-(1-&gt;4)-Mur2Ac(oyl-L-Ala-D-isoglutaminyl-L-Lys-D-Ala-D-Ala)-di-trans,octa-cis-undecaprenyl diphosphate + phosphate + H(+)</text>
        <dbReference type="Rhea" id="RHEA:57932"/>
        <dbReference type="ChEBI" id="CHEBI:15378"/>
        <dbReference type="ChEBI" id="CHEBI:28938"/>
        <dbReference type="ChEBI" id="CHEBI:43474"/>
        <dbReference type="ChEBI" id="CHEBI:62233"/>
        <dbReference type="ChEBI" id="CHEBI:143132"/>
    </reaction>
</comment>
<dbReference type="GO" id="GO:0008360">
    <property type="term" value="P:regulation of cell shape"/>
    <property type="evidence" value="ECO:0007669"/>
    <property type="project" value="UniProtKB-KW"/>
</dbReference>
<dbReference type="Pfam" id="PF08245">
    <property type="entry name" value="Mur_ligase_M"/>
    <property type="match status" value="1"/>
</dbReference>
<accession>A0A3N2C2R3</accession>
<protein>
    <recommendedName>
        <fullName evidence="4">Lipid II isoglutaminyl synthase (glutamine-hydrolyzing) subunit MurT</fullName>
        <ecNumber evidence="4">6.3.5.13</ecNumber>
    </recommendedName>
</protein>
<dbReference type="EMBL" id="RKHL01000001">
    <property type="protein sequence ID" value="ROR81783.1"/>
    <property type="molecule type" value="Genomic_DNA"/>
</dbReference>
<keyword evidence="4" id="KW-0133">Cell shape</keyword>
<evidence type="ECO:0000259" key="5">
    <source>
        <dbReference type="Pfam" id="PF08245"/>
    </source>
</evidence>
<dbReference type="GO" id="GO:0016881">
    <property type="term" value="F:acid-amino acid ligase activity"/>
    <property type="evidence" value="ECO:0007669"/>
    <property type="project" value="InterPro"/>
</dbReference>
<dbReference type="InterPro" id="IPR051046">
    <property type="entry name" value="MurCDEF_CellWall_CoF430Synth"/>
</dbReference>
<evidence type="ECO:0000259" key="6">
    <source>
        <dbReference type="Pfam" id="PF08353"/>
    </source>
</evidence>
<dbReference type="InterPro" id="IPR013221">
    <property type="entry name" value="Mur_ligase_cen"/>
</dbReference>
<dbReference type="GO" id="GO:0005524">
    <property type="term" value="F:ATP binding"/>
    <property type="evidence" value="ECO:0007669"/>
    <property type="project" value="UniProtKB-UniRule"/>
</dbReference>
<gene>
    <name evidence="4" type="primary">murT</name>
    <name evidence="7" type="ORF">EDD42_1855</name>
</gene>
<evidence type="ECO:0000313" key="8">
    <source>
        <dbReference type="Proteomes" id="UP000266915"/>
    </source>
</evidence>
<dbReference type="PANTHER" id="PTHR43024">
    <property type="entry name" value="UDP-N-ACETYLMURAMOYL-TRIPEPTIDE--D-ALANYL-D-ALANINE LIGASE"/>
    <property type="match status" value="1"/>
</dbReference>
<dbReference type="GO" id="GO:0140282">
    <property type="term" value="F:carbon-nitrogen ligase activity on lipid II"/>
    <property type="evidence" value="ECO:0007669"/>
    <property type="project" value="UniProtKB-UniRule"/>
</dbReference>
<feature type="domain" description="Mur ligase central" evidence="5">
    <location>
        <begin position="55"/>
        <end position="256"/>
    </location>
</feature>
<keyword evidence="4" id="KW-0479">Metal-binding</keyword>
<dbReference type="RefSeq" id="WP_085510837.1">
    <property type="nucleotide sequence ID" value="NZ_FXAP01000001.1"/>
</dbReference>
<feature type="domain" description="Lipid II isoglutaminyl synthase (glutamine-hydrolyzing) subunit MurT C-terminal" evidence="6">
    <location>
        <begin position="301"/>
        <end position="382"/>
    </location>
</feature>
<dbReference type="GO" id="GO:0009252">
    <property type="term" value="P:peptidoglycan biosynthetic process"/>
    <property type="evidence" value="ECO:0007669"/>
    <property type="project" value="UniProtKB-UniRule"/>
</dbReference>
<dbReference type="AlphaFoldDB" id="A0A3N2C2R3"/>
<dbReference type="Gene3D" id="3.40.1190.10">
    <property type="entry name" value="Mur-like, catalytic domain"/>
    <property type="match status" value="1"/>
</dbReference>
<dbReference type="GO" id="GO:0071555">
    <property type="term" value="P:cell wall organization"/>
    <property type="evidence" value="ECO:0007669"/>
    <property type="project" value="UniProtKB-KW"/>
</dbReference>
<name>A0A3N2C2R3_9MICO</name>
<keyword evidence="4" id="KW-0961">Cell wall biogenesis/degradation</keyword>
<evidence type="ECO:0000313" key="7">
    <source>
        <dbReference type="EMBL" id="ROR81783.1"/>
    </source>
</evidence>
<dbReference type="EC" id="6.3.5.13" evidence="4"/>
<comment type="similarity">
    <text evidence="4">Belongs to the MurCDEF family. MurT subfamily.</text>
</comment>
<dbReference type="InterPro" id="IPR036565">
    <property type="entry name" value="Mur-like_cat_sf"/>
</dbReference>
<dbReference type="GO" id="GO:0046872">
    <property type="term" value="F:metal ion binding"/>
    <property type="evidence" value="ECO:0007669"/>
    <property type="project" value="UniProtKB-KW"/>
</dbReference>
<comment type="subunit">
    <text evidence="4">Forms a heterodimer with GatD.</text>
</comment>
<organism evidence="7 8">
    <name type="scientific">Plantibacter flavus</name>
    <dbReference type="NCBI Taxonomy" id="150123"/>
    <lineage>
        <taxon>Bacteria</taxon>
        <taxon>Bacillati</taxon>
        <taxon>Actinomycetota</taxon>
        <taxon>Actinomycetes</taxon>
        <taxon>Micrococcales</taxon>
        <taxon>Microbacteriaceae</taxon>
        <taxon>Plantibacter</taxon>
    </lineage>
</organism>
<dbReference type="InterPro" id="IPR043703">
    <property type="entry name" value="Lipid_II_synth_MurT"/>
</dbReference>
<keyword evidence="3 4" id="KW-0067">ATP-binding</keyword>
<sequence length="420" mass="43887">MRYAPAILAGRAVRFLARLRKPGGGSAVPGLVVNRIAPGFLPDTLNAFPRGLVIVSGSSGKSTTTKMLVGILRAHGVSVFTNPSTANISQGLTSALLERADLRGRIDAELGVLEMDEGHGALIAPRLAPAHVILTNVSVDQIDRFHDAAMVARMLDAIAARSSTSLVLNGDDALVDAVAPGSDATRWRYGVSTAVLGASARGLGYSTTSSDRVDPGSGTVVEALDGDLVSITHRGETVRFRLPARGVHYAVDAAAALSGAAAILGPEFQLATAAESFRALTPVFGRGEVTTVRGVEVEFVLVQNPASFQLNVDSLAADTEQILVAVGSDVRDPSYLWPVDTSRLGRVALVSGSKAWEAALQLGYDGVEIDRIEPDLGSALDAFLALPAPAHGRKTVIFTADSMRRTRAHLGLASNDQDDA</sequence>
<comment type="catalytic activity">
    <reaction evidence="4">
        <text>beta-D-GlcNAc-(1-&gt;4)-Mur2Ac(oyl-L-Ala-gamma-D-Glu-L-Lys-D-Ala-D-Ala)-di-trans,octa-cis-undecaprenyl diphosphate + L-glutamine + ATP + H2O = beta-D-GlcNAc-(1-&gt;4)-Mur2Ac(oyl-L-Ala-D-isoglutaminyl-L-Lys-D-Ala-D-Ala)-di-trans,octa-cis-undecaprenyl diphosphate + L-glutamate + ADP + phosphate + H(+)</text>
        <dbReference type="Rhea" id="RHEA:57928"/>
        <dbReference type="ChEBI" id="CHEBI:15377"/>
        <dbReference type="ChEBI" id="CHEBI:15378"/>
        <dbReference type="ChEBI" id="CHEBI:29985"/>
        <dbReference type="ChEBI" id="CHEBI:30616"/>
        <dbReference type="ChEBI" id="CHEBI:43474"/>
        <dbReference type="ChEBI" id="CHEBI:58359"/>
        <dbReference type="ChEBI" id="CHEBI:60033"/>
        <dbReference type="ChEBI" id="CHEBI:62233"/>
        <dbReference type="ChEBI" id="CHEBI:456216"/>
        <dbReference type="EC" id="6.3.5.13"/>
    </reaction>
</comment>
<dbReference type="PANTHER" id="PTHR43024:SF1">
    <property type="entry name" value="UDP-N-ACETYLMURAMOYL-TRIPEPTIDE--D-ALANYL-D-ALANINE LIGASE"/>
    <property type="match status" value="1"/>
</dbReference>
<dbReference type="SUPFAM" id="SSF53623">
    <property type="entry name" value="MurD-like peptide ligases, catalytic domain"/>
    <property type="match status" value="1"/>
</dbReference>
<comment type="function">
    <text evidence="4">The lipid II isoglutaminyl synthase complex catalyzes the formation of alpha-D-isoglutamine in the cell wall lipid II stem peptide. The MurT subunit catalyzes the ATP-dependent amidation of D-glutamate residue of lipid II, converting it to an isoglutamine residue.</text>
</comment>